<reference evidence="2 3" key="1">
    <citation type="submission" date="2014-09" db="EMBL/GenBank/DDBJ databases">
        <title>Whole genome shotgun sequence of Escherichia vulneris NBRC 102420.</title>
        <authorList>
            <person name="Yoshida Y."/>
            <person name="Hosoyama A."/>
            <person name="Tsuchikane K."/>
            <person name="Ohji S."/>
            <person name="Ichikawa N."/>
            <person name="Kimura A."/>
            <person name="Yamazoe A."/>
            <person name="Ezaki T."/>
            <person name="Fujita N."/>
        </authorList>
    </citation>
    <scope>NUCLEOTIDE SEQUENCE [LARGE SCALE GENOMIC DNA]</scope>
    <source>
        <strain evidence="2 3">NBRC 102420</strain>
    </source>
</reference>
<evidence type="ECO:0000256" key="1">
    <source>
        <dbReference type="SAM" id="MobiDB-lite"/>
    </source>
</evidence>
<dbReference type="Proteomes" id="UP000029462">
    <property type="component" value="Unassembled WGS sequence"/>
</dbReference>
<feature type="compositionally biased region" description="Basic and acidic residues" evidence="1">
    <location>
        <begin position="1"/>
        <end position="14"/>
    </location>
</feature>
<dbReference type="AlphaFoldDB" id="A0A090UZ56"/>
<dbReference type="STRING" id="1115515.EV102420_06_00020"/>
<organism evidence="2 3">
    <name type="scientific">Pseudescherichia vulneris NBRC 102420</name>
    <dbReference type="NCBI Taxonomy" id="1115515"/>
    <lineage>
        <taxon>Bacteria</taxon>
        <taxon>Pseudomonadati</taxon>
        <taxon>Pseudomonadota</taxon>
        <taxon>Gammaproteobacteria</taxon>
        <taxon>Enterobacterales</taxon>
        <taxon>Enterobacteriaceae</taxon>
        <taxon>Pseudescherichia</taxon>
    </lineage>
</organism>
<protein>
    <submittedName>
        <fullName evidence="2">Uncharacterized protein</fullName>
    </submittedName>
</protein>
<sequence>MTRSDIERYERESVMRALGNHRGPGDDGAQQLIRSSERRRAAQPSGKKVKQRA</sequence>
<dbReference type="RefSeq" id="WP_165570647.1">
    <property type="nucleotide sequence ID" value="NZ_BBMZ01000006.1"/>
</dbReference>
<accession>A0A090UZ56</accession>
<proteinExistence type="predicted"/>
<gene>
    <name evidence="2" type="ORF">EV102420_06_00020</name>
</gene>
<name>A0A090UZ56_PSEVU</name>
<dbReference type="EMBL" id="BBMZ01000006">
    <property type="protein sequence ID" value="GAL57128.1"/>
    <property type="molecule type" value="Genomic_DNA"/>
</dbReference>
<keyword evidence="3" id="KW-1185">Reference proteome</keyword>
<comment type="caution">
    <text evidence="2">The sequence shown here is derived from an EMBL/GenBank/DDBJ whole genome shotgun (WGS) entry which is preliminary data.</text>
</comment>
<evidence type="ECO:0000313" key="3">
    <source>
        <dbReference type="Proteomes" id="UP000029462"/>
    </source>
</evidence>
<feature type="region of interest" description="Disordered" evidence="1">
    <location>
        <begin position="1"/>
        <end position="53"/>
    </location>
</feature>
<evidence type="ECO:0000313" key="2">
    <source>
        <dbReference type="EMBL" id="GAL57128.1"/>
    </source>
</evidence>